<protein>
    <submittedName>
        <fullName evidence="2">Uncharacterized protein</fullName>
    </submittedName>
</protein>
<reference evidence="2 3" key="1">
    <citation type="submission" date="2024-02" db="EMBL/GenBank/DDBJ databases">
        <title>de novo genome assembly of Solanum bulbocastanum strain 11H21.</title>
        <authorList>
            <person name="Hosaka A.J."/>
        </authorList>
    </citation>
    <scope>NUCLEOTIDE SEQUENCE [LARGE SCALE GENOMIC DNA]</scope>
    <source>
        <tissue evidence="2">Young leaves</tissue>
    </source>
</reference>
<comment type="caution">
    <text evidence="2">The sequence shown here is derived from an EMBL/GenBank/DDBJ whole genome shotgun (WGS) entry which is preliminary data.</text>
</comment>
<evidence type="ECO:0000256" key="1">
    <source>
        <dbReference type="SAM" id="MobiDB-lite"/>
    </source>
</evidence>
<gene>
    <name evidence="2" type="ORF">RDI58_011280</name>
</gene>
<organism evidence="2 3">
    <name type="scientific">Solanum bulbocastanum</name>
    <name type="common">Wild potato</name>
    <dbReference type="NCBI Taxonomy" id="147425"/>
    <lineage>
        <taxon>Eukaryota</taxon>
        <taxon>Viridiplantae</taxon>
        <taxon>Streptophyta</taxon>
        <taxon>Embryophyta</taxon>
        <taxon>Tracheophyta</taxon>
        <taxon>Spermatophyta</taxon>
        <taxon>Magnoliopsida</taxon>
        <taxon>eudicotyledons</taxon>
        <taxon>Gunneridae</taxon>
        <taxon>Pentapetalae</taxon>
        <taxon>asterids</taxon>
        <taxon>lamiids</taxon>
        <taxon>Solanales</taxon>
        <taxon>Solanaceae</taxon>
        <taxon>Solanoideae</taxon>
        <taxon>Solaneae</taxon>
        <taxon>Solanum</taxon>
    </lineage>
</organism>
<name>A0AAN8TSH5_SOLBU</name>
<proteinExistence type="predicted"/>
<feature type="region of interest" description="Disordered" evidence="1">
    <location>
        <begin position="17"/>
        <end position="38"/>
    </location>
</feature>
<evidence type="ECO:0000313" key="2">
    <source>
        <dbReference type="EMBL" id="KAK6792199.1"/>
    </source>
</evidence>
<dbReference type="AlphaFoldDB" id="A0AAN8TSH5"/>
<dbReference type="Proteomes" id="UP001371456">
    <property type="component" value="Unassembled WGS sequence"/>
</dbReference>
<dbReference type="EMBL" id="JBANQN010000004">
    <property type="protein sequence ID" value="KAK6792199.1"/>
    <property type="molecule type" value="Genomic_DNA"/>
</dbReference>
<evidence type="ECO:0000313" key="3">
    <source>
        <dbReference type="Proteomes" id="UP001371456"/>
    </source>
</evidence>
<keyword evidence="3" id="KW-1185">Reference proteome</keyword>
<sequence length="38" mass="4050">MVVEADLSTVEATTMQMDAIKHEEVEPASSLDGSQVSL</sequence>
<accession>A0AAN8TSH5</accession>